<keyword evidence="12" id="KW-1185">Reference proteome</keyword>
<dbReference type="Pfam" id="PF00176">
    <property type="entry name" value="SNF2-rel_dom"/>
    <property type="match status" value="1"/>
</dbReference>
<keyword evidence="3 7" id="KW-0863">Zinc-finger</keyword>
<dbReference type="PANTHER" id="PTHR45626:SF52">
    <property type="entry name" value="SINGLE-STRANDED DNA-DEPENDENT ATPASE (EUROFUNG)"/>
    <property type="match status" value="1"/>
</dbReference>
<dbReference type="Gene3D" id="3.40.50.10810">
    <property type="entry name" value="Tandem AAA-ATPase domain"/>
    <property type="match status" value="1"/>
</dbReference>
<dbReference type="OrthoDB" id="448448at2759"/>
<dbReference type="InterPro" id="IPR001841">
    <property type="entry name" value="Znf_RING"/>
</dbReference>
<dbReference type="Proteomes" id="UP000799291">
    <property type="component" value="Unassembled WGS sequence"/>
</dbReference>
<dbReference type="InterPro" id="IPR014001">
    <property type="entry name" value="Helicase_ATP-bd"/>
</dbReference>
<keyword evidence="4" id="KW-0378">Hydrolase</keyword>
<dbReference type="Gene3D" id="3.40.50.300">
    <property type="entry name" value="P-loop containing nucleotide triphosphate hydrolases"/>
    <property type="match status" value="1"/>
</dbReference>
<dbReference type="SUPFAM" id="SSF52540">
    <property type="entry name" value="P-loop containing nucleoside triphosphate hydrolases"/>
    <property type="match status" value="1"/>
</dbReference>
<dbReference type="InterPro" id="IPR038718">
    <property type="entry name" value="SNF2-like_sf"/>
</dbReference>
<reference evidence="11" key="1">
    <citation type="journal article" date="2020" name="Stud. Mycol.">
        <title>101 Dothideomycetes genomes: a test case for predicting lifestyles and emergence of pathogens.</title>
        <authorList>
            <person name="Haridas S."/>
            <person name="Albert R."/>
            <person name="Binder M."/>
            <person name="Bloem J."/>
            <person name="Labutti K."/>
            <person name="Salamov A."/>
            <person name="Andreopoulos B."/>
            <person name="Baker S."/>
            <person name="Barry K."/>
            <person name="Bills G."/>
            <person name="Bluhm B."/>
            <person name="Cannon C."/>
            <person name="Castanera R."/>
            <person name="Culley D."/>
            <person name="Daum C."/>
            <person name="Ezra D."/>
            <person name="Gonzalez J."/>
            <person name="Henrissat B."/>
            <person name="Kuo A."/>
            <person name="Liang C."/>
            <person name="Lipzen A."/>
            <person name="Lutzoni F."/>
            <person name="Magnuson J."/>
            <person name="Mondo S."/>
            <person name="Nolan M."/>
            <person name="Ohm R."/>
            <person name="Pangilinan J."/>
            <person name="Park H.-J."/>
            <person name="Ramirez L."/>
            <person name="Alfaro M."/>
            <person name="Sun H."/>
            <person name="Tritt A."/>
            <person name="Yoshinaga Y."/>
            <person name="Zwiers L.-H."/>
            <person name="Turgeon B."/>
            <person name="Goodwin S."/>
            <person name="Spatafora J."/>
            <person name="Crous P."/>
            <person name="Grigoriev I."/>
        </authorList>
    </citation>
    <scope>NUCLEOTIDE SEQUENCE</scope>
    <source>
        <strain evidence="11">CBS 122367</strain>
    </source>
</reference>
<keyword evidence="6" id="KW-0067">ATP-binding</keyword>
<dbReference type="PROSITE" id="PS51194">
    <property type="entry name" value="HELICASE_CTER"/>
    <property type="match status" value="1"/>
</dbReference>
<feature type="domain" description="Helicase ATP-binding" evidence="9">
    <location>
        <begin position="88"/>
        <end position="179"/>
    </location>
</feature>
<dbReference type="GO" id="GO:0005524">
    <property type="term" value="F:ATP binding"/>
    <property type="evidence" value="ECO:0007669"/>
    <property type="project" value="UniProtKB-KW"/>
</dbReference>
<proteinExistence type="predicted"/>
<sequence length="584" mass="64273">MEIFTPSSWNSSSAFRNDLPSESAQSEIEAILGHMPQPSFLREVATDGRIGTALVKYRSVQVNSRGRPLVVHTCPGTVTTYMYHGMGRRIDMSALLSRDIVLTTYATVAAESSRGASMLSRIEWYRVVLDEAHTIRNTSTKQFRAIHSVPTHIRWCLTGTPIQNTLEDLGALIKFIRTPLLEEHKMFKKYVTAPIFTHSSGRFANLRRLLEALCLRRTKSLLKLPDPVTDTLILDLSASETAAYDGFGESCRHAIDSAVSGHSIRKANHHVIQAILGMRLFCNDGPSAFLGKSNARGLPSNPEEALSYLQATENSTCVQCESEVLTVYQTDDQSSGVLTTCEHLICGVCLPAFEADLEDSLNGGHSQCPICGHHAARESFLISPKQGHDTASGKAYPTKLAALLEKVHQKSPGDKCVIFSFWKKSLDLVAEILDSKGIALLRIHGSLPARKRAKILEEFEQSSSAVVLLITFGTGGVGINKLMAANQIHILEPQWNPSIESQAIGRILRFGQEQSVKIIRYIMKDTVEEAVRSQQLRKLQLARGGFALSKDEHTSGRVQEIMAKIQVSPEAPSMEKGITENLVS</sequence>
<evidence type="ECO:0000256" key="6">
    <source>
        <dbReference type="ARBA" id="ARBA00022840"/>
    </source>
</evidence>
<keyword evidence="5" id="KW-0862">Zinc</keyword>
<evidence type="ECO:0008006" key="13">
    <source>
        <dbReference type="Google" id="ProtNLM"/>
    </source>
</evidence>
<dbReference type="SUPFAM" id="SSF57850">
    <property type="entry name" value="RING/U-box"/>
    <property type="match status" value="1"/>
</dbReference>
<evidence type="ECO:0000256" key="2">
    <source>
        <dbReference type="ARBA" id="ARBA00022741"/>
    </source>
</evidence>
<evidence type="ECO:0000313" key="11">
    <source>
        <dbReference type="EMBL" id="KAF2680110.1"/>
    </source>
</evidence>
<dbReference type="GO" id="GO:0006281">
    <property type="term" value="P:DNA repair"/>
    <property type="evidence" value="ECO:0007669"/>
    <property type="project" value="TreeGrafter"/>
</dbReference>
<dbReference type="AlphaFoldDB" id="A0A6G1IQ42"/>
<evidence type="ECO:0000256" key="7">
    <source>
        <dbReference type="PROSITE-ProRule" id="PRU00175"/>
    </source>
</evidence>
<dbReference type="SMART" id="SM00490">
    <property type="entry name" value="HELICc"/>
    <property type="match status" value="1"/>
</dbReference>
<dbReference type="GO" id="GO:0008270">
    <property type="term" value="F:zinc ion binding"/>
    <property type="evidence" value="ECO:0007669"/>
    <property type="project" value="UniProtKB-KW"/>
</dbReference>
<feature type="domain" description="Helicase C-terminal" evidence="10">
    <location>
        <begin position="399"/>
        <end position="562"/>
    </location>
</feature>
<dbReference type="PANTHER" id="PTHR45626">
    <property type="entry name" value="TRANSCRIPTION TERMINATION FACTOR 2-RELATED"/>
    <property type="match status" value="1"/>
</dbReference>
<dbReference type="Pfam" id="PF00271">
    <property type="entry name" value="Helicase_C"/>
    <property type="match status" value="1"/>
</dbReference>
<evidence type="ECO:0000259" key="9">
    <source>
        <dbReference type="PROSITE" id="PS51192"/>
    </source>
</evidence>
<evidence type="ECO:0000256" key="1">
    <source>
        <dbReference type="ARBA" id="ARBA00022723"/>
    </source>
</evidence>
<evidence type="ECO:0000313" key="12">
    <source>
        <dbReference type="Proteomes" id="UP000799291"/>
    </source>
</evidence>
<dbReference type="GO" id="GO:0005634">
    <property type="term" value="C:nucleus"/>
    <property type="evidence" value="ECO:0007669"/>
    <property type="project" value="TreeGrafter"/>
</dbReference>
<dbReference type="InterPro" id="IPR050628">
    <property type="entry name" value="SNF2_RAD54_helicase_TF"/>
</dbReference>
<dbReference type="InterPro" id="IPR001650">
    <property type="entry name" value="Helicase_C-like"/>
</dbReference>
<evidence type="ECO:0000256" key="3">
    <source>
        <dbReference type="ARBA" id="ARBA00022771"/>
    </source>
</evidence>
<accession>A0A6G1IQ42</accession>
<dbReference type="PROSITE" id="PS51192">
    <property type="entry name" value="HELICASE_ATP_BIND_1"/>
    <property type="match status" value="1"/>
</dbReference>
<organism evidence="11 12">
    <name type="scientific">Lentithecium fluviatile CBS 122367</name>
    <dbReference type="NCBI Taxonomy" id="1168545"/>
    <lineage>
        <taxon>Eukaryota</taxon>
        <taxon>Fungi</taxon>
        <taxon>Dikarya</taxon>
        <taxon>Ascomycota</taxon>
        <taxon>Pezizomycotina</taxon>
        <taxon>Dothideomycetes</taxon>
        <taxon>Pleosporomycetidae</taxon>
        <taxon>Pleosporales</taxon>
        <taxon>Massarineae</taxon>
        <taxon>Lentitheciaceae</taxon>
        <taxon>Lentithecium</taxon>
    </lineage>
</organism>
<evidence type="ECO:0000259" key="10">
    <source>
        <dbReference type="PROSITE" id="PS51194"/>
    </source>
</evidence>
<dbReference type="CDD" id="cd18008">
    <property type="entry name" value="DEXDc_SHPRH-like"/>
    <property type="match status" value="1"/>
</dbReference>
<evidence type="ECO:0000256" key="4">
    <source>
        <dbReference type="ARBA" id="ARBA00022801"/>
    </source>
</evidence>
<dbReference type="EMBL" id="MU005599">
    <property type="protein sequence ID" value="KAF2680110.1"/>
    <property type="molecule type" value="Genomic_DNA"/>
</dbReference>
<dbReference type="SMART" id="SM00184">
    <property type="entry name" value="RING"/>
    <property type="match status" value="1"/>
</dbReference>
<dbReference type="GO" id="GO:0016787">
    <property type="term" value="F:hydrolase activity"/>
    <property type="evidence" value="ECO:0007669"/>
    <property type="project" value="UniProtKB-KW"/>
</dbReference>
<dbReference type="PROSITE" id="PS00518">
    <property type="entry name" value="ZF_RING_1"/>
    <property type="match status" value="1"/>
</dbReference>
<dbReference type="InterPro" id="IPR027417">
    <property type="entry name" value="P-loop_NTPase"/>
</dbReference>
<keyword evidence="2" id="KW-0547">Nucleotide-binding</keyword>
<evidence type="ECO:0000259" key="8">
    <source>
        <dbReference type="PROSITE" id="PS50089"/>
    </source>
</evidence>
<dbReference type="InterPro" id="IPR000330">
    <property type="entry name" value="SNF2_N"/>
</dbReference>
<keyword evidence="1" id="KW-0479">Metal-binding</keyword>
<protein>
    <recommendedName>
        <fullName evidence="13">P-loop containing nucleoside triphosphate hydrolase protein</fullName>
    </recommendedName>
</protein>
<dbReference type="CDD" id="cd18793">
    <property type="entry name" value="SF2_C_SNF"/>
    <property type="match status" value="1"/>
</dbReference>
<feature type="domain" description="RING-type" evidence="8">
    <location>
        <begin position="317"/>
        <end position="371"/>
    </location>
</feature>
<dbReference type="InterPro" id="IPR049730">
    <property type="entry name" value="SNF2/RAD54-like_C"/>
</dbReference>
<dbReference type="InterPro" id="IPR017907">
    <property type="entry name" value="Znf_RING_CS"/>
</dbReference>
<dbReference type="PROSITE" id="PS50089">
    <property type="entry name" value="ZF_RING_2"/>
    <property type="match status" value="1"/>
</dbReference>
<name>A0A6G1IQ42_9PLEO</name>
<gene>
    <name evidence="11" type="ORF">K458DRAFT_460186</name>
</gene>
<dbReference type="GO" id="GO:0008094">
    <property type="term" value="F:ATP-dependent activity, acting on DNA"/>
    <property type="evidence" value="ECO:0007669"/>
    <property type="project" value="TreeGrafter"/>
</dbReference>
<evidence type="ECO:0000256" key="5">
    <source>
        <dbReference type="ARBA" id="ARBA00022833"/>
    </source>
</evidence>